<evidence type="ECO:0000256" key="9">
    <source>
        <dbReference type="ARBA" id="ARBA00023224"/>
    </source>
</evidence>
<dbReference type="InterPro" id="IPR004090">
    <property type="entry name" value="Chemotax_Me-accpt_rcpt"/>
</dbReference>
<dbReference type="InterPro" id="IPR003122">
    <property type="entry name" value="Tar_rcpt_lig-bd"/>
</dbReference>
<dbReference type="Proteomes" id="UP000219271">
    <property type="component" value="Unassembled WGS sequence"/>
</dbReference>
<dbReference type="GO" id="GO:0004888">
    <property type="term" value="F:transmembrane signaling receptor activity"/>
    <property type="evidence" value="ECO:0007669"/>
    <property type="project" value="InterPro"/>
</dbReference>
<evidence type="ECO:0000259" key="14">
    <source>
        <dbReference type="PROSITE" id="PS50885"/>
    </source>
</evidence>
<evidence type="ECO:0000256" key="10">
    <source>
        <dbReference type="ARBA" id="ARBA00029447"/>
    </source>
</evidence>
<evidence type="ECO:0000256" key="3">
    <source>
        <dbReference type="ARBA" id="ARBA00022481"/>
    </source>
</evidence>
<evidence type="ECO:0000256" key="5">
    <source>
        <dbReference type="ARBA" id="ARBA00022519"/>
    </source>
</evidence>
<keyword evidence="6 12" id="KW-0812">Transmembrane</keyword>
<evidence type="ECO:0000256" key="11">
    <source>
        <dbReference type="PROSITE-ProRule" id="PRU00284"/>
    </source>
</evidence>
<dbReference type="PROSITE" id="PS00538">
    <property type="entry name" value="CHEMOTAXIS_TRANSDUC_1"/>
    <property type="match status" value="1"/>
</dbReference>
<proteinExistence type="inferred from homology"/>
<feature type="transmembrane region" description="Helical" evidence="12">
    <location>
        <begin position="65"/>
        <end position="92"/>
    </location>
</feature>
<dbReference type="InterPro" id="IPR004091">
    <property type="entry name" value="Chemotax_Me-accpt_rcpt_Me-site"/>
</dbReference>
<dbReference type="GO" id="GO:0006935">
    <property type="term" value="P:chemotaxis"/>
    <property type="evidence" value="ECO:0007669"/>
    <property type="project" value="UniProtKB-KW"/>
</dbReference>
<dbReference type="GO" id="GO:0005886">
    <property type="term" value="C:plasma membrane"/>
    <property type="evidence" value="ECO:0007669"/>
    <property type="project" value="UniProtKB-SubCell"/>
</dbReference>
<accession>A0A286BY33</accession>
<feature type="domain" description="Methyl-accepting transducer" evidence="13">
    <location>
        <begin position="330"/>
        <end position="559"/>
    </location>
</feature>
<dbReference type="CDD" id="cd11386">
    <property type="entry name" value="MCP_signal"/>
    <property type="match status" value="1"/>
</dbReference>
<reference evidence="16" key="1">
    <citation type="submission" date="2017-09" db="EMBL/GenBank/DDBJ databases">
        <authorList>
            <person name="Varghese N."/>
            <person name="Submissions S."/>
        </authorList>
    </citation>
    <scope>NUCLEOTIDE SEQUENCE [LARGE SCALE GENOMIC DNA]</scope>
    <source>
        <strain evidence="16">JKS000234</strain>
    </source>
</reference>
<dbReference type="SUPFAM" id="SSF47170">
    <property type="entry name" value="Aspartate receptor, ligand-binding domain"/>
    <property type="match status" value="1"/>
</dbReference>
<name>A0A286BY33_9GAMM</name>
<dbReference type="SMART" id="SM00283">
    <property type="entry name" value="MA"/>
    <property type="match status" value="1"/>
</dbReference>
<keyword evidence="9 11" id="KW-0807">Transducer</keyword>
<evidence type="ECO:0000256" key="1">
    <source>
        <dbReference type="ARBA" id="ARBA00004429"/>
    </source>
</evidence>
<dbReference type="Pfam" id="PF00015">
    <property type="entry name" value="MCPsignal"/>
    <property type="match status" value="1"/>
</dbReference>
<evidence type="ECO:0000256" key="8">
    <source>
        <dbReference type="ARBA" id="ARBA00023136"/>
    </source>
</evidence>
<keyword evidence="2" id="KW-1003">Cell membrane</keyword>
<dbReference type="PROSITE" id="PS50885">
    <property type="entry name" value="HAMP"/>
    <property type="match status" value="1"/>
</dbReference>
<dbReference type="PRINTS" id="PR00260">
    <property type="entry name" value="CHEMTRNSDUCR"/>
</dbReference>
<dbReference type="SMART" id="SM00319">
    <property type="entry name" value="TarH"/>
    <property type="match status" value="1"/>
</dbReference>
<keyword evidence="3" id="KW-0488">Methylation</keyword>
<dbReference type="EMBL" id="OCMY01000001">
    <property type="protein sequence ID" value="SOD39073.1"/>
    <property type="molecule type" value="Genomic_DNA"/>
</dbReference>
<evidence type="ECO:0000256" key="12">
    <source>
        <dbReference type="SAM" id="Phobius"/>
    </source>
</evidence>
<dbReference type="SUPFAM" id="SSF58104">
    <property type="entry name" value="Methyl-accepting chemotaxis protein (MCP) signaling domain"/>
    <property type="match status" value="1"/>
</dbReference>
<dbReference type="PROSITE" id="PS50111">
    <property type="entry name" value="CHEMOTAXIS_TRANSDUC_2"/>
    <property type="match status" value="1"/>
</dbReference>
<evidence type="ECO:0000256" key="2">
    <source>
        <dbReference type="ARBA" id="ARBA00022475"/>
    </source>
</evidence>
<dbReference type="PANTHER" id="PTHR43531:SF5">
    <property type="entry name" value="METHYL-ACCEPTING CHEMOTAXIS PROTEIN III"/>
    <property type="match status" value="1"/>
</dbReference>
<evidence type="ECO:0000256" key="4">
    <source>
        <dbReference type="ARBA" id="ARBA00022500"/>
    </source>
</evidence>
<keyword evidence="5" id="KW-0997">Cell inner membrane</keyword>
<dbReference type="Gene3D" id="1.10.287.950">
    <property type="entry name" value="Methyl-accepting chemotaxis protein"/>
    <property type="match status" value="1"/>
</dbReference>
<evidence type="ECO:0000256" key="7">
    <source>
        <dbReference type="ARBA" id="ARBA00022989"/>
    </source>
</evidence>
<keyword evidence="4" id="KW-0145">Chemotaxis</keyword>
<dbReference type="SMART" id="SM00304">
    <property type="entry name" value="HAMP"/>
    <property type="match status" value="1"/>
</dbReference>
<dbReference type="InterPro" id="IPR035440">
    <property type="entry name" value="4HB_MCP_dom_sf"/>
</dbReference>
<keyword evidence="7 12" id="KW-1133">Transmembrane helix</keyword>
<evidence type="ECO:0000313" key="16">
    <source>
        <dbReference type="Proteomes" id="UP000219271"/>
    </source>
</evidence>
<comment type="similarity">
    <text evidence="10">Belongs to the methyl-accepting chemotaxis (MCP) protein family.</text>
</comment>
<gene>
    <name evidence="15" type="ORF">SAMN06273570_3513</name>
</gene>
<keyword evidence="8 12" id="KW-0472">Membrane</keyword>
<organism evidence="15 16">
    <name type="scientific">Candidatus Pantoea floridensis</name>
    <dbReference type="NCBI Taxonomy" id="1938870"/>
    <lineage>
        <taxon>Bacteria</taxon>
        <taxon>Pseudomonadati</taxon>
        <taxon>Pseudomonadota</taxon>
        <taxon>Gammaproteobacteria</taxon>
        <taxon>Enterobacterales</taxon>
        <taxon>Erwiniaceae</taxon>
        <taxon>Pantoea</taxon>
    </lineage>
</organism>
<keyword evidence="16" id="KW-1185">Reference proteome</keyword>
<comment type="subcellular location">
    <subcellularLocation>
        <location evidence="1">Cell inner membrane</location>
        <topology evidence="1">Multi-pass membrane protein</topology>
    </subcellularLocation>
</comment>
<sequence length="612" mass="65750">MQSKRANRVIGPFTFCEFDPTFLSNPFSGPADAYSHNTYLHESKDMKTASIDEQYKLSVWQNLRLMPLFSMIFGGILLLFALCIGLASYFLIQSNNSLNDATEEIQIRMGISNSSNHLRTARLNVLQSGAAARIGEMDGYRADLARTEMRIKQAREGFKIYMDRKAKTPADIALDEPLTASFNAYIDKGLKPMIESAKQGSFEGIVAQETDVTRKLDDAYNDVLLKAIKIRTDRAETINAEAAHQSRVGFIAMAAAFAAALVLVLLTFVFLRRVVISPLRQSVDRIERIAQGDLTAPEQAYGRSEIGSLLHNLQLMQASLVRTVGTVREGAVAIYQGSSEISAGNTDLSSRTEEQASALEQTAASMEQLTATVKQNAENAHHASQLAADASGKARSGGDLVNGVVQTMNNISGSSKKIAEITNVINSIAFQTNILALNAAVEAARAGEQGRGFAVVASEVRNLAQRSAQAAKEIETLIAESVGLITNGSRQVGEAGNTMGEIVEAVRRVTDIMAEIAAASDEQSRGIQQVSLAVTEMDNVTQQNASLVEEASSAAASLEDQAGRLTQAVAVFRLSDSPVAQAAKAAQPTLRTPNLAPRAALATSGNDNWETF</sequence>
<dbReference type="InterPro" id="IPR051310">
    <property type="entry name" value="MCP_chemotaxis"/>
</dbReference>
<evidence type="ECO:0000313" key="15">
    <source>
        <dbReference type="EMBL" id="SOD39073.1"/>
    </source>
</evidence>
<dbReference type="Pfam" id="PF00672">
    <property type="entry name" value="HAMP"/>
    <property type="match status" value="1"/>
</dbReference>
<dbReference type="InterPro" id="IPR004089">
    <property type="entry name" value="MCPsignal_dom"/>
</dbReference>
<dbReference type="PANTHER" id="PTHR43531">
    <property type="entry name" value="PROTEIN ICFG"/>
    <property type="match status" value="1"/>
</dbReference>
<feature type="transmembrane region" description="Helical" evidence="12">
    <location>
        <begin position="248"/>
        <end position="271"/>
    </location>
</feature>
<protein>
    <submittedName>
        <fullName evidence="15">Methyl-accepting chemotaxis sensory transducer with TarH sensor</fullName>
    </submittedName>
</protein>
<dbReference type="InterPro" id="IPR003660">
    <property type="entry name" value="HAMP_dom"/>
</dbReference>
<dbReference type="GO" id="GO:0007165">
    <property type="term" value="P:signal transduction"/>
    <property type="evidence" value="ECO:0007669"/>
    <property type="project" value="UniProtKB-KW"/>
</dbReference>
<dbReference type="FunFam" id="1.10.287.950:FF:000001">
    <property type="entry name" value="Methyl-accepting chemotaxis sensory transducer"/>
    <property type="match status" value="1"/>
</dbReference>
<evidence type="ECO:0000259" key="13">
    <source>
        <dbReference type="PROSITE" id="PS50111"/>
    </source>
</evidence>
<dbReference type="AlphaFoldDB" id="A0A286BY33"/>
<dbReference type="Pfam" id="PF02203">
    <property type="entry name" value="TarH"/>
    <property type="match status" value="1"/>
</dbReference>
<dbReference type="Gene3D" id="1.20.120.30">
    <property type="entry name" value="Aspartate receptor, ligand-binding domain"/>
    <property type="match status" value="1"/>
</dbReference>
<dbReference type="CDD" id="cd06225">
    <property type="entry name" value="HAMP"/>
    <property type="match status" value="1"/>
</dbReference>
<evidence type="ECO:0000256" key="6">
    <source>
        <dbReference type="ARBA" id="ARBA00022692"/>
    </source>
</evidence>
<feature type="domain" description="HAMP" evidence="14">
    <location>
        <begin position="273"/>
        <end position="325"/>
    </location>
</feature>